<proteinExistence type="predicted"/>
<dbReference type="AlphaFoldDB" id="A0A914Z0H4"/>
<protein>
    <submittedName>
        <fullName evidence="2">Uncharacterized protein</fullName>
    </submittedName>
</protein>
<organism evidence="1 2">
    <name type="scientific">Panagrolaimus superbus</name>
    <dbReference type="NCBI Taxonomy" id="310955"/>
    <lineage>
        <taxon>Eukaryota</taxon>
        <taxon>Metazoa</taxon>
        <taxon>Ecdysozoa</taxon>
        <taxon>Nematoda</taxon>
        <taxon>Chromadorea</taxon>
        <taxon>Rhabditida</taxon>
        <taxon>Tylenchina</taxon>
        <taxon>Panagrolaimomorpha</taxon>
        <taxon>Panagrolaimoidea</taxon>
        <taxon>Panagrolaimidae</taxon>
        <taxon>Panagrolaimus</taxon>
    </lineage>
</organism>
<keyword evidence="1" id="KW-1185">Reference proteome</keyword>
<name>A0A914Z0H4_9BILA</name>
<dbReference type="Proteomes" id="UP000887577">
    <property type="component" value="Unplaced"/>
</dbReference>
<evidence type="ECO:0000313" key="2">
    <source>
        <dbReference type="WBParaSite" id="PSU_v2.g3773.t1"/>
    </source>
</evidence>
<accession>A0A914Z0H4</accession>
<sequence>MKGMEYCHHPDLIGTTPGMLKKAVSILASMAQYEGCRKPFIKYTDKFIKITVSQFVDPQLVSQLASIIYMIQSENAENESIVVESFKIPDLQLMDLQN</sequence>
<evidence type="ECO:0000313" key="1">
    <source>
        <dbReference type="Proteomes" id="UP000887577"/>
    </source>
</evidence>
<reference evidence="2" key="1">
    <citation type="submission" date="2022-11" db="UniProtKB">
        <authorList>
            <consortium name="WormBaseParasite"/>
        </authorList>
    </citation>
    <scope>IDENTIFICATION</scope>
</reference>
<dbReference type="WBParaSite" id="PSU_v2.g3773.t1">
    <property type="protein sequence ID" value="PSU_v2.g3773.t1"/>
    <property type="gene ID" value="PSU_v2.g3773"/>
</dbReference>